<comment type="caution">
    <text evidence="2">The sequence shown here is derived from an EMBL/GenBank/DDBJ whole genome shotgun (WGS) entry which is preliminary data.</text>
</comment>
<feature type="region of interest" description="Disordered" evidence="1">
    <location>
        <begin position="1"/>
        <end position="20"/>
    </location>
</feature>
<dbReference type="EMBL" id="QJKJ01001748">
    <property type="protein sequence ID" value="RDY06114.1"/>
    <property type="molecule type" value="Genomic_DNA"/>
</dbReference>
<reference evidence="2" key="1">
    <citation type="submission" date="2018-05" db="EMBL/GenBank/DDBJ databases">
        <title>Draft genome of Mucuna pruriens seed.</title>
        <authorList>
            <person name="Nnadi N.E."/>
            <person name="Vos R."/>
            <person name="Hasami M.H."/>
            <person name="Devisetty U.K."/>
            <person name="Aguiy J.C."/>
        </authorList>
    </citation>
    <scope>NUCLEOTIDE SEQUENCE [LARGE SCALE GENOMIC DNA]</scope>
    <source>
        <strain evidence="2">JCA_2017</strain>
    </source>
</reference>
<evidence type="ECO:0000256" key="1">
    <source>
        <dbReference type="SAM" id="MobiDB-lite"/>
    </source>
</evidence>
<keyword evidence="3" id="KW-1185">Reference proteome</keyword>
<dbReference type="OrthoDB" id="1418540at2759"/>
<evidence type="ECO:0000313" key="3">
    <source>
        <dbReference type="Proteomes" id="UP000257109"/>
    </source>
</evidence>
<sequence length="87" mass="9880">MRTKAHGNKPSQTYDPNTRYDYHGRAVGYANERCWSLKHKVQDLLDGGFLEFQDIGSNVQSNPLSAYKGVAINAISHKNREKVETQQ</sequence>
<dbReference type="PANTHER" id="PTHR32108">
    <property type="entry name" value="DNA-DIRECTED RNA POLYMERASE SUBUNIT ALPHA"/>
    <property type="match status" value="1"/>
</dbReference>
<dbReference type="AlphaFoldDB" id="A0A371HTU0"/>
<accession>A0A371HTU0</accession>
<protein>
    <submittedName>
        <fullName evidence="2">Uncharacterized protein</fullName>
    </submittedName>
</protein>
<gene>
    <name evidence="2" type="ORF">CR513_09943</name>
</gene>
<feature type="non-terminal residue" evidence="2">
    <location>
        <position position="1"/>
    </location>
</feature>
<organism evidence="2 3">
    <name type="scientific">Mucuna pruriens</name>
    <name type="common">Velvet bean</name>
    <name type="synonym">Dolichos pruriens</name>
    <dbReference type="NCBI Taxonomy" id="157652"/>
    <lineage>
        <taxon>Eukaryota</taxon>
        <taxon>Viridiplantae</taxon>
        <taxon>Streptophyta</taxon>
        <taxon>Embryophyta</taxon>
        <taxon>Tracheophyta</taxon>
        <taxon>Spermatophyta</taxon>
        <taxon>Magnoliopsida</taxon>
        <taxon>eudicotyledons</taxon>
        <taxon>Gunneridae</taxon>
        <taxon>Pentapetalae</taxon>
        <taxon>rosids</taxon>
        <taxon>fabids</taxon>
        <taxon>Fabales</taxon>
        <taxon>Fabaceae</taxon>
        <taxon>Papilionoideae</taxon>
        <taxon>50 kb inversion clade</taxon>
        <taxon>NPAAA clade</taxon>
        <taxon>indigoferoid/millettioid clade</taxon>
        <taxon>Phaseoleae</taxon>
        <taxon>Mucuna</taxon>
    </lineage>
</organism>
<name>A0A371HTU0_MUCPR</name>
<proteinExistence type="predicted"/>
<dbReference type="Proteomes" id="UP000257109">
    <property type="component" value="Unassembled WGS sequence"/>
</dbReference>
<evidence type="ECO:0000313" key="2">
    <source>
        <dbReference type="EMBL" id="RDY06114.1"/>
    </source>
</evidence>